<protein>
    <submittedName>
        <fullName evidence="3">Peptidase M23 family protein</fullName>
    </submittedName>
</protein>
<dbReference type="InterPro" id="IPR018392">
    <property type="entry name" value="LysM"/>
</dbReference>
<evidence type="ECO:0000259" key="2">
    <source>
        <dbReference type="PROSITE" id="PS51782"/>
    </source>
</evidence>
<dbReference type="Gene3D" id="3.10.350.10">
    <property type="entry name" value="LysM domain"/>
    <property type="match status" value="2"/>
</dbReference>
<reference evidence="3 4" key="1">
    <citation type="journal article" date="2015" name="Nature">
        <title>rRNA introns, odd ribosomes, and small enigmatic genomes across a large radiation of phyla.</title>
        <authorList>
            <person name="Brown C.T."/>
            <person name="Hug L.A."/>
            <person name="Thomas B.C."/>
            <person name="Sharon I."/>
            <person name="Castelle C.J."/>
            <person name="Singh A."/>
            <person name="Wilkins M.J."/>
            <person name="Williams K.H."/>
            <person name="Banfield J.F."/>
        </authorList>
    </citation>
    <scope>NUCLEOTIDE SEQUENCE [LARGE SCALE GENOMIC DNA]</scope>
</reference>
<dbReference type="InterPro" id="IPR016047">
    <property type="entry name" value="M23ase_b-sheet_dom"/>
</dbReference>
<name>A0A0G0SZG3_9BACT</name>
<dbReference type="PANTHER" id="PTHR21666:SF270">
    <property type="entry name" value="MUREIN HYDROLASE ACTIVATOR ENVC"/>
    <property type="match status" value="1"/>
</dbReference>
<dbReference type="SUPFAM" id="SSF51261">
    <property type="entry name" value="Duplicated hybrid motif"/>
    <property type="match status" value="1"/>
</dbReference>
<dbReference type="Proteomes" id="UP000034452">
    <property type="component" value="Unassembled WGS sequence"/>
</dbReference>
<gene>
    <name evidence="3" type="ORF">UU13_C0013G0014</name>
</gene>
<dbReference type="CDD" id="cd12797">
    <property type="entry name" value="M23_peptidase"/>
    <property type="match status" value="1"/>
</dbReference>
<dbReference type="GO" id="GO:0004222">
    <property type="term" value="F:metalloendopeptidase activity"/>
    <property type="evidence" value="ECO:0007669"/>
    <property type="project" value="TreeGrafter"/>
</dbReference>
<dbReference type="SUPFAM" id="SSF54106">
    <property type="entry name" value="LysM domain"/>
    <property type="match status" value="1"/>
</dbReference>
<dbReference type="PANTHER" id="PTHR21666">
    <property type="entry name" value="PEPTIDASE-RELATED"/>
    <property type="match status" value="1"/>
</dbReference>
<organism evidence="3 4">
    <name type="scientific">Candidatus Nomurabacteria bacterium GW2011_GWB1_40_7</name>
    <dbReference type="NCBI Taxonomy" id="1618744"/>
    <lineage>
        <taxon>Bacteria</taxon>
        <taxon>Candidatus Nomuraibacteriota</taxon>
    </lineage>
</organism>
<dbReference type="PROSITE" id="PS51782">
    <property type="entry name" value="LYSM"/>
    <property type="match status" value="2"/>
</dbReference>
<feature type="transmembrane region" description="Helical" evidence="1">
    <location>
        <begin position="44"/>
        <end position="62"/>
    </location>
</feature>
<evidence type="ECO:0000256" key="1">
    <source>
        <dbReference type="SAM" id="Phobius"/>
    </source>
</evidence>
<dbReference type="InterPro" id="IPR036779">
    <property type="entry name" value="LysM_dom_sf"/>
</dbReference>
<comment type="caution">
    <text evidence="3">The sequence shown here is derived from an EMBL/GenBank/DDBJ whole genome shotgun (WGS) entry which is preliminary data.</text>
</comment>
<keyword evidence="1" id="KW-0812">Transmembrane</keyword>
<evidence type="ECO:0000313" key="3">
    <source>
        <dbReference type="EMBL" id="KKR70134.1"/>
    </source>
</evidence>
<dbReference type="EMBL" id="LBZL01000013">
    <property type="protein sequence ID" value="KKR70134.1"/>
    <property type="molecule type" value="Genomic_DNA"/>
</dbReference>
<dbReference type="InterPro" id="IPR050570">
    <property type="entry name" value="Cell_wall_metabolism_enzyme"/>
</dbReference>
<keyword evidence="1" id="KW-1133">Transmembrane helix</keyword>
<accession>A0A0G0SZG3</accession>
<dbReference type="Pfam" id="PF01476">
    <property type="entry name" value="LysM"/>
    <property type="match status" value="2"/>
</dbReference>
<dbReference type="Gene3D" id="2.70.70.10">
    <property type="entry name" value="Glucose Permease (Domain IIA)"/>
    <property type="match status" value="1"/>
</dbReference>
<evidence type="ECO:0000313" key="4">
    <source>
        <dbReference type="Proteomes" id="UP000034452"/>
    </source>
</evidence>
<keyword evidence="1" id="KW-0472">Membrane</keyword>
<dbReference type="Pfam" id="PF01551">
    <property type="entry name" value="Peptidase_M23"/>
    <property type="match status" value="1"/>
</dbReference>
<dbReference type="SMART" id="SM00257">
    <property type="entry name" value="LysM"/>
    <property type="match status" value="2"/>
</dbReference>
<feature type="domain" description="LysM" evidence="2">
    <location>
        <begin position="201"/>
        <end position="245"/>
    </location>
</feature>
<dbReference type="AlphaFoldDB" id="A0A0G0SZG3"/>
<feature type="domain" description="LysM" evidence="2">
    <location>
        <begin position="151"/>
        <end position="195"/>
    </location>
</feature>
<dbReference type="InterPro" id="IPR011055">
    <property type="entry name" value="Dup_hybrid_motif"/>
</dbReference>
<dbReference type="CDD" id="cd00118">
    <property type="entry name" value="LysM"/>
    <property type="match status" value="1"/>
</dbReference>
<sequence>MTVTIVRTFVCSTIGRPVILSLLYKVEKEISRYLICFIKPQFKILRSVLAFFLLFGAFFAPGRAEASFFSSLFGMGDPAYADTGSNTVKPPQPGDNSQNIALLEANVSSFSILQDENNVNIVSDNAILPAVGLLGASNGKDTADSSYLETSVYVIRKNDSISQIAEMFGVSVNTILWANDMKKGEKLIEGDVLLILPVSGVQHTVAKGQTLQSIAKLYKAEANDIALYNDLAEDAKLAIGDKLIIPDGEMYDEGGDKPAPNLKATEAKDKNYYATSLLKNIIGYFINPLPAGRKTQGLHGPGRRGIDIGAPTGTNIYASAPGTVVAVKTGCVVGPARCGGGYGNMVIVQHPNGAKTLYAHMSKVGTMIGASVSRGEAIGYVGNTGRSTGPHLHFEVFNAKNPGADWSWAK</sequence>
<proteinExistence type="predicted"/>